<sequence length="306" mass="33563">MSTLILHNYPMSPFSEKTRAMLGVADLSWRSAPTREMPPRPVLAALAGGYRKVPLAQIGADIFCDTRIIAAEIAALSGRPLLDLAQCPQAARDFVREVDLQVFLACLMSSGSLALARRFWSSMPVADMARFLADRVAVGRRARVRGVEPLAAKARVRSHLADLEARLTQHDWLFGDQPCHADFSAYHSLWFLRDLAESPLLRGHDRVNAWMDRIRAAGHGRPEAITPAQALEVAREALPRAVPAGMQDDPLSGREVSVAPADYAREATTGRLVGASAQRLILAREDAALGLLHVHFPREGYVLRAL</sequence>
<dbReference type="RefSeq" id="WP_105193031.1">
    <property type="nucleotide sequence ID" value="NZ_PTQZ01000217.1"/>
</dbReference>
<reference evidence="3" key="1">
    <citation type="submission" date="2018-02" db="EMBL/GenBank/DDBJ databases">
        <title>Genome sequencing of Solimonas sp. HR-BB.</title>
        <authorList>
            <person name="Lee Y."/>
            <person name="Jeon C.O."/>
        </authorList>
    </citation>
    <scope>NUCLEOTIDE SEQUENCE [LARGE SCALE GENOMIC DNA]</scope>
    <source>
        <strain evidence="3">HR-E</strain>
    </source>
</reference>
<dbReference type="EMBL" id="PTQZ01000217">
    <property type="protein sequence ID" value="PQA35477.1"/>
    <property type="molecule type" value="Genomic_DNA"/>
</dbReference>
<dbReference type="Pfam" id="PF13410">
    <property type="entry name" value="GST_C_2"/>
    <property type="match status" value="1"/>
</dbReference>
<dbReference type="InterPro" id="IPR036249">
    <property type="entry name" value="Thioredoxin-like_sf"/>
</dbReference>
<dbReference type="CDD" id="cd00299">
    <property type="entry name" value="GST_C_family"/>
    <property type="match status" value="1"/>
</dbReference>
<evidence type="ECO:0000313" key="2">
    <source>
        <dbReference type="EMBL" id="PQA35477.1"/>
    </source>
</evidence>
<evidence type="ECO:0000259" key="1">
    <source>
        <dbReference type="PROSITE" id="PS50405"/>
    </source>
</evidence>
<feature type="domain" description="GST C-terminal" evidence="1">
    <location>
        <begin position="93"/>
        <end position="231"/>
    </location>
</feature>
<dbReference type="OrthoDB" id="5791869at2"/>
<keyword evidence="3" id="KW-1185">Reference proteome</keyword>
<dbReference type="GO" id="GO:0016740">
    <property type="term" value="F:transferase activity"/>
    <property type="evidence" value="ECO:0007669"/>
    <property type="project" value="UniProtKB-KW"/>
</dbReference>
<dbReference type="Pfam" id="PF13417">
    <property type="entry name" value="GST_N_3"/>
    <property type="match status" value="1"/>
</dbReference>
<protein>
    <submittedName>
        <fullName evidence="2">Glutathione S-transferase family protein</fullName>
    </submittedName>
</protein>
<dbReference type="AlphaFoldDB" id="A0A2P6AR78"/>
<dbReference type="SUPFAM" id="SSF52833">
    <property type="entry name" value="Thioredoxin-like"/>
    <property type="match status" value="1"/>
</dbReference>
<dbReference type="InterPro" id="IPR004045">
    <property type="entry name" value="Glutathione_S-Trfase_N"/>
</dbReference>
<dbReference type="InterPro" id="IPR010987">
    <property type="entry name" value="Glutathione-S-Trfase_C-like"/>
</dbReference>
<keyword evidence="2" id="KW-0808">Transferase</keyword>
<organism evidence="2 3">
    <name type="scientific">Amnimonas aquatica</name>
    <dbReference type="NCBI Taxonomy" id="2094561"/>
    <lineage>
        <taxon>Bacteria</taxon>
        <taxon>Pseudomonadati</taxon>
        <taxon>Pseudomonadota</taxon>
        <taxon>Gammaproteobacteria</taxon>
        <taxon>Moraxellales</taxon>
        <taxon>Moraxellaceae</taxon>
        <taxon>Amnimonas</taxon>
    </lineage>
</organism>
<dbReference type="PROSITE" id="PS50405">
    <property type="entry name" value="GST_CTER"/>
    <property type="match status" value="1"/>
</dbReference>
<name>A0A2P6AR78_9GAMM</name>
<dbReference type="SUPFAM" id="SSF47616">
    <property type="entry name" value="GST C-terminal domain-like"/>
    <property type="match status" value="1"/>
</dbReference>
<dbReference type="Gene3D" id="3.40.30.110">
    <property type="match status" value="2"/>
</dbReference>
<accession>A0A2P6AR78</accession>
<dbReference type="CDD" id="cd00570">
    <property type="entry name" value="GST_N_family"/>
    <property type="match status" value="1"/>
</dbReference>
<proteinExistence type="predicted"/>
<comment type="caution">
    <text evidence="2">The sequence shown here is derived from an EMBL/GenBank/DDBJ whole genome shotgun (WGS) entry which is preliminary data.</text>
</comment>
<dbReference type="InterPro" id="IPR036282">
    <property type="entry name" value="Glutathione-S-Trfase_C_sf"/>
</dbReference>
<dbReference type="Proteomes" id="UP000243900">
    <property type="component" value="Unassembled WGS sequence"/>
</dbReference>
<evidence type="ECO:0000313" key="3">
    <source>
        <dbReference type="Proteomes" id="UP000243900"/>
    </source>
</evidence>
<gene>
    <name evidence="2" type="ORF">C5O18_08110</name>
</gene>